<dbReference type="Proteomes" id="UP001219933">
    <property type="component" value="Chromosome 3"/>
</dbReference>
<reference evidence="2" key="1">
    <citation type="submission" date="2023-03" db="EMBL/GenBank/DDBJ databases">
        <title>Mating type loci evolution in Malassezia.</title>
        <authorList>
            <person name="Coelho M.A."/>
        </authorList>
    </citation>
    <scope>NUCLEOTIDE SEQUENCE</scope>
    <source>
        <strain evidence="2">CBS 11721</strain>
    </source>
</reference>
<feature type="region of interest" description="Disordered" evidence="1">
    <location>
        <begin position="388"/>
        <end position="414"/>
    </location>
</feature>
<gene>
    <name evidence="2" type="ORF">MCUN1_002151</name>
</gene>
<evidence type="ECO:0000256" key="1">
    <source>
        <dbReference type="SAM" id="MobiDB-lite"/>
    </source>
</evidence>
<accession>A0AAF0EUI5</accession>
<keyword evidence="3" id="KW-1185">Reference proteome</keyword>
<proteinExistence type="predicted"/>
<organism evidence="2 3">
    <name type="scientific">Malassezia cuniculi</name>
    <dbReference type="NCBI Taxonomy" id="948313"/>
    <lineage>
        <taxon>Eukaryota</taxon>
        <taxon>Fungi</taxon>
        <taxon>Dikarya</taxon>
        <taxon>Basidiomycota</taxon>
        <taxon>Ustilaginomycotina</taxon>
        <taxon>Malasseziomycetes</taxon>
        <taxon>Malasseziales</taxon>
        <taxon>Malasseziaceae</taxon>
        <taxon>Malassezia</taxon>
    </lineage>
</organism>
<evidence type="ECO:0000313" key="3">
    <source>
        <dbReference type="Proteomes" id="UP001219933"/>
    </source>
</evidence>
<sequence>MALAAADVSRLYLGAASAHAASGCDADAAYVLEQLATLGRRCDPSLLFGVLRASKNPAKLWDAALSLLPGPIHPREYTPLVRQLVRNGHVGRATLLLSAAIRSFWHGGPEASAPSRALVHNVMVEMKIVRRVLVKHTPGALKPCPELFQEYAEALLAFGELLSENYLPLVADDKESLAWLIKHLYSFHEVASEWHSAVPDAPVLDVLHRSAVILALVIDRLPDGAPAPKTASRQVRADRQRYFCQPYGEQTYSALVHYTLTHADKPSWCRHVLEHMARIRSPPLALSRVTVNTLVQQATRRRLGDLAKYALELDPLHRHPSRQESTAQARLLARLDEAIDAGDTFRLAALLQYIATQRLHRSSEGALKATSVIYRVYPELRLLTSWRSSQEMQPPSSSSSSLSSSSSSSQPQSPSAAVYHPRVLTAALHVTMVAGNVPLALRVWSILKLAAHQSVVHRPWHVPIQAATLLFDLLGRCARKRAPGSTRAAEIALQEYEWLLEHWAHAPQKLDSRFFHALLRVLRTDSHARALTLRIRRDMAELDIA</sequence>
<protein>
    <submittedName>
        <fullName evidence="2">Uncharacterized protein</fullName>
    </submittedName>
</protein>
<name>A0AAF0EUI5_9BASI</name>
<dbReference type="AlphaFoldDB" id="A0AAF0EUI5"/>
<dbReference type="EMBL" id="CP119879">
    <property type="protein sequence ID" value="WFD35300.1"/>
    <property type="molecule type" value="Genomic_DNA"/>
</dbReference>
<evidence type="ECO:0000313" key="2">
    <source>
        <dbReference type="EMBL" id="WFD35300.1"/>
    </source>
</evidence>